<feature type="domain" description="Mmc1 C-terminal" evidence="3">
    <location>
        <begin position="402"/>
        <end position="587"/>
    </location>
</feature>
<dbReference type="Proteomes" id="UP000076154">
    <property type="component" value="Unassembled WGS sequence"/>
</dbReference>
<dbReference type="InParanoid" id="A0A369K0A7"/>
<keyword evidence="2" id="KW-1133">Transmembrane helix</keyword>
<keyword evidence="2" id="KW-0472">Membrane</keyword>
<evidence type="ECO:0000313" key="4">
    <source>
        <dbReference type="EMBL" id="RDB25154.1"/>
    </source>
</evidence>
<dbReference type="EMBL" id="LUEZ02000041">
    <property type="protein sequence ID" value="RDB25154.1"/>
    <property type="molecule type" value="Genomic_DNA"/>
</dbReference>
<protein>
    <recommendedName>
        <fullName evidence="3">Mmc1 C-terminal domain-containing protein</fullName>
    </recommendedName>
</protein>
<keyword evidence="1" id="KW-0175">Coiled coil</keyword>
<dbReference type="OrthoDB" id="5319015at2759"/>
<evidence type="ECO:0000256" key="2">
    <source>
        <dbReference type="SAM" id="Phobius"/>
    </source>
</evidence>
<comment type="caution">
    <text evidence="4">The sequence shown here is derived from an EMBL/GenBank/DDBJ whole genome shotgun (WGS) entry which is preliminary data.</text>
</comment>
<sequence length="656" mass="71472">MLVCRVCSLSNWLHRGLHSISRSCKGSLCRATGQTGVPRHEILTLLHKTTALLPHALASRAQGKTTTESLEFWNNILSATFTDSSSISDRPVKVAVYGVDEWAEAQDLITALLEEPLTSDESENQRIRSRWNGTSEQGTLTISYGSFSNSRSSNFQTQSSYLRQFPISLEITEVRPTISSQSLETFVLDNATSATLLAADIAIVVCNPVTTPLPALLRNPSITLNPNTILVVTSTATCPTTDAFMTSLSRLVPATNACNIPKVIFVDPLRAMAANNALKGDSRSSIAIQRYQDNFVGSHISTVTDTLKAILSSGSDVTLRVQISLAHIRAALSACQASLKRARREMDVVSVSVSHLTSRIEEAKARVQGEVLGQPAASRGDTEGDVVVGAVAKAAKDVRMVMDRLTWWKMVWRVDEISLIVSQAVHQAWCQDLERQLILQTGRLSALQDDVTKSIFTILKTHSTPPYNSEVLRNSICQITASPSFPVTPKTLTGPIETRRAQIIEHPTTRLHLAGQRIVLGMGGGIAAGAGMSWAGWFGWLAGSGEGLFGAVGLDAGTAMGVGLLGAVAGMRWAAGKWERSKMRWWEDWNRVGEGLGRDLRTTLDQTMRENVLVAAEHGCTRLSELVVRRKGEIEEIEQELDKLTQTLQALEEHSQ</sequence>
<dbReference type="Pfam" id="PF23868">
    <property type="entry name" value="Mmc1_C"/>
    <property type="match status" value="1"/>
</dbReference>
<accession>A0A369K0A7</accession>
<dbReference type="STRING" id="39966.A0A369K0A7"/>
<reference evidence="4" key="1">
    <citation type="submission" date="2018-04" db="EMBL/GenBank/DDBJ databases">
        <title>Whole genome sequencing of Hypsizygus marmoreus.</title>
        <authorList>
            <person name="Choi I.-G."/>
            <person name="Min B."/>
            <person name="Kim J.-G."/>
            <person name="Kim S."/>
            <person name="Oh Y.-L."/>
            <person name="Kong W.-S."/>
            <person name="Park H."/>
            <person name="Jeong J."/>
            <person name="Song E.-S."/>
        </authorList>
    </citation>
    <scope>NUCLEOTIDE SEQUENCE [LARGE SCALE GENOMIC DNA]</scope>
    <source>
        <strain evidence="4">51987-8</strain>
    </source>
</reference>
<name>A0A369K0A7_HYPMA</name>
<dbReference type="PANTHER" id="PTHR38644">
    <property type="entry name" value="EXPRESSED PROTEIN"/>
    <property type="match status" value="1"/>
</dbReference>
<dbReference type="PANTHER" id="PTHR38644:SF1">
    <property type="entry name" value="EXPRESSED PROTEIN"/>
    <property type="match status" value="1"/>
</dbReference>
<dbReference type="InterPro" id="IPR056196">
    <property type="entry name" value="Mmc1_C"/>
</dbReference>
<feature type="transmembrane region" description="Helical" evidence="2">
    <location>
        <begin position="548"/>
        <end position="575"/>
    </location>
</feature>
<evidence type="ECO:0000313" key="5">
    <source>
        <dbReference type="Proteomes" id="UP000076154"/>
    </source>
</evidence>
<feature type="transmembrane region" description="Helical" evidence="2">
    <location>
        <begin position="518"/>
        <end position="542"/>
    </location>
</feature>
<evidence type="ECO:0000259" key="3">
    <source>
        <dbReference type="Pfam" id="PF23868"/>
    </source>
</evidence>
<keyword evidence="2" id="KW-0812">Transmembrane</keyword>
<dbReference type="AlphaFoldDB" id="A0A369K0A7"/>
<proteinExistence type="predicted"/>
<organism evidence="4 5">
    <name type="scientific">Hypsizygus marmoreus</name>
    <name type="common">White beech mushroom</name>
    <name type="synonym">Agaricus marmoreus</name>
    <dbReference type="NCBI Taxonomy" id="39966"/>
    <lineage>
        <taxon>Eukaryota</taxon>
        <taxon>Fungi</taxon>
        <taxon>Dikarya</taxon>
        <taxon>Basidiomycota</taxon>
        <taxon>Agaricomycotina</taxon>
        <taxon>Agaricomycetes</taxon>
        <taxon>Agaricomycetidae</taxon>
        <taxon>Agaricales</taxon>
        <taxon>Tricholomatineae</taxon>
        <taxon>Lyophyllaceae</taxon>
        <taxon>Hypsizygus</taxon>
    </lineage>
</organism>
<evidence type="ECO:0000256" key="1">
    <source>
        <dbReference type="SAM" id="Coils"/>
    </source>
</evidence>
<keyword evidence="5" id="KW-1185">Reference proteome</keyword>
<feature type="coiled-coil region" evidence="1">
    <location>
        <begin position="627"/>
        <end position="654"/>
    </location>
</feature>
<gene>
    <name evidence="4" type="ORF">Hypma_007665</name>
</gene>